<sequence length="276" mass="30610">MKKILALVASQRKLANGEIIIKEVAASVGDEYELELLRLTDLELDPCRGCYVCLMPGKKCPIDDGLYYLLERIKAADGIIIAAPDYVLGPAAITKVLADRMIAVDQCLDELWGKPCVVIGTYGIEGWEGYTLSALNSLARFMGFDLKDSHMFVGALPGEGISGEGALERAKEMGQALFGESRKAREGECPTCWSDIWKFPAPNTAVCPICGQTATLSMGYEGIKWSYNESGQRFNKEYLKEHFQVWLKGKVQEFISRRKELGEVRDKYKGNDTSIT</sequence>
<name>A0A6I6EYI4_9CLOT</name>
<evidence type="ECO:0000259" key="3">
    <source>
        <dbReference type="Pfam" id="PF03358"/>
    </source>
</evidence>
<dbReference type="SUPFAM" id="SSF52218">
    <property type="entry name" value="Flavoproteins"/>
    <property type="match status" value="1"/>
</dbReference>
<dbReference type="GO" id="GO:0016491">
    <property type="term" value="F:oxidoreductase activity"/>
    <property type="evidence" value="ECO:0007669"/>
    <property type="project" value="InterPro"/>
</dbReference>
<dbReference type="InterPro" id="IPR005025">
    <property type="entry name" value="FMN_Rdtase-like_dom"/>
</dbReference>
<evidence type="ECO:0000313" key="5">
    <source>
        <dbReference type="Proteomes" id="UP000422764"/>
    </source>
</evidence>
<keyword evidence="1" id="KW-0285">Flavoprotein</keyword>
<dbReference type="Pfam" id="PF03358">
    <property type="entry name" value="FMN_red"/>
    <property type="match status" value="1"/>
</dbReference>
<gene>
    <name evidence="4" type="ORF">GOM49_01785</name>
</gene>
<evidence type="ECO:0000313" key="4">
    <source>
        <dbReference type="EMBL" id="QGU94034.1"/>
    </source>
</evidence>
<evidence type="ECO:0000256" key="1">
    <source>
        <dbReference type="ARBA" id="ARBA00022630"/>
    </source>
</evidence>
<evidence type="ECO:0000256" key="2">
    <source>
        <dbReference type="ARBA" id="ARBA00022643"/>
    </source>
</evidence>
<keyword evidence="5" id="KW-1185">Reference proteome</keyword>
<organism evidence="4 5">
    <name type="scientific">Clostridium bovifaecis</name>
    <dbReference type="NCBI Taxonomy" id="2184719"/>
    <lineage>
        <taxon>Bacteria</taxon>
        <taxon>Bacillati</taxon>
        <taxon>Bacillota</taxon>
        <taxon>Clostridia</taxon>
        <taxon>Eubacteriales</taxon>
        <taxon>Clostridiaceae</taxon>
        <taxon>Clostridium</taxon>
    </lineage>
</organism>
<dbReference type="PANTHER" id="PTHR43278">
    <property type="entry name" value="NAD(P)H-DEPENDENT FMN-CONTAINING OXIDOREDUCTASE YWQN-RELATED"/>
    <property type="match status" value="1"/>
</dbReference>
<dbReference type="EMBL" id="CP046522">
    <property type="protein sequence ID" value="QGU94034.1"/>
    <property type="molecule type" value="Genomic_DNA"/>
</dbReference>
<proteinExistence type="predicted"/>
<accession>A0A6I6EYI4</accession>
<protein>
    <submittedName>
        <fullName evidence="4">Flavodoxin family protein</fullName>
    </submittedName>
</protein>
<dbReference type="Gene3D" id="3.40.50.360">
    <property type="match status" value="1"/>
</dbReference>
<dbReference type="InterPro" id="IPR051796">
    <property type="entry name" value="ISF_SsuE-like"/>
</dbReference>
<dbReference type="AlphaFoldDB" id="A0A6I6EYI4"/>
<keyword evidence="2" id="KW-0288">FMN</keyword>
<dbReference type="Proteomes" id="UP000422764">
    <property type="component" value="Chromosome"/>
</dbReference>
<feature type="domain" description="NADPH-dependent FMN reductase-like" evidence="3">
    <location>
        <begin position="3"/>
        <end position="141"/>
    </location>
</feature>
<reference evidence="4 5" key="1">
    <citation type="submission" date="2019-12" db="EMBL/GenBank/DDBJ databases">
        <title>Genome sequenceing of Clostridium bovifaecis.</title>
        <authorList>
            <person name="Yao Y."/>
        </authorList>
    </citation>
    <scope>NUCLEOTIDE SEQUENCE [LARGE SCALE GENOMIC DNA]</scope>
    <source>
        <strain evidence="4 5">BXX</strain>
    </source>
</reference>
<dbReference type="PANTHER" id="PTHR43278:SF2">
    <property type="entry name" value="IRON-SULFUR FLAVOPROTEIN"/>
    <property type="match status" value="1"/>
</dbReference>
<dbReference type="InterPro" id="IPR029039">
    <property type="entry name" value="Flavoprotein-like_sf"/>
</dbReference>